<keyword evidence="4" id="KW-1185">Reference proteome</keyword>
<evidence type="ECO:0000313" key="3">
    <source>
        <dbReference type="EMBL" id="CAH2324462.1"/>
    </source>
</evidence>
<proteinExistence type="predicted"/>
<dbReference type="AlphaFoldDB" id="A0AAD1TD02"/>
<dbReference type="SUPFAM" id="SSF51905">
    <property type="entry name" value="FAD/NAD(P)-binding domain"/>
    <property type="match status" value="1"/>
</dbReference>
<dbReference type="EMBL" id="OW240923">
    <property type="protein sequence ID" value="CAH2324462.1"/>
    <property type="molecule type" value="Genomic_DNA"/>
</dbReference>
<keyword evidence="1" id="KW-1133">Transmembrane helix</keyword>
<name>A0AAD1TD02_PELCU</name>
<reference evidence="3" key="1">
    <citation type="submission" date="2022-03" db="EMBL/GenBank/DDBJ databases">
        <authorList>
            <person name="Alioto T."/>
            <person name="Alioto T."/>
            <person name="Gomez Garrido J."/>
        </authorList>
    </citation>
    <scope>NUCLEOTIDE SEQUENCE</scope>
</reference>
<dbReference type="Proteomes" id="UP001295444">
    <property type="component" value="Chromosome 12"/>
</dbReference>
<dbReference type="Gene3D" id="3.50.50.60">
    <property type="entry name" value="FAD/NAD(P)-binding domain"/>
    <property type="match status" value="1"/>
</dbReference>
<dbReference type="PRINTS" id="PR00469">
    <property type="entry name" value="PNDRDTASEII"/>
</dbReference>
<feature type="transmembrane region" description="Helical" evidence="1">
    <location>
        <begin position="85"/>
        <end position="106"/>
    </location>
</feature>
<evidence type="ECO:0000256" key="1">
    <source>
        <dbReference type="SAM" id="Phobius"/>
    </source>
</evidence>
<protein>
    <submittedName>
        <fullName evidence="3">PREDICTED: uncharacterized protein LOC108713504</fullName>
    </submittedName>
</protein>
<accession>A0AAD1TD02</accession>
<feature type="signal peptide" evidence="2">
    <location>
        <begin position="1"/>
        <end position="17"/>
    </location>
</feature>
<keyword evidence="1" id="KW-0472">Membrane</keyword>
<dbReference type="PRINTS" id="PR00368">
    <property type="entry name" value="FADPNR"/>
</dbReference>
<keyword evidence="1" id="KW-0812">Transmembrane</keyword>
<sequence>MIHQALAVKLFFPVVSSSSGLRYCGQEGLLFLSFWETMERSESQLDNSQEKYESLALDTALSTVVVVLVYVVVKVSLDGIRQWRARVSILVVGAGPVGLTAALVAVRSGKVLNLTVLDERSRAALLCRPQQIALSPRSVKFLLVLGVDFDNIEGCWRNDHFFTKIGVFQEHLLSILKQRKQTLDIRILLGTKFTDDYMRKMPQGEWPKIIIVADGSCGESSSLLGVSSEYIVESCNAYGANAVLERPDQRQVPTPEIRAHNLYFDLSAYGIDVTSAGKDLNHPSCLKPGFHVKIYGTFRNRYMALACPASDAKVVRFLRHTTNSSVMKNIFHQSFNAYKTDIEPRMSDLSVQHLQCSRRLFEIMLSHRRVTSAFIEGDNIAVTLEGEAARVLNFDTGCGVNLGLLGLESSEEFIHKVASAVDQHDIFEAISAKIKHSRQIVEDFRLHGLSATMFE</sequence>
<evidence type="ECO:0000256" key="2">
    <source>
        <dbReference type="SAM" id="SignalP"/>
    </source>
</evidence>
<evidence type="ECO:0000313" key="4">
    <source>
        <dbReference type="Proteomes" id="UP001295444"/>
    </source>
</evidence>
<keyword evidence="2" id="KW-0732">Signal</keyword>
<organism evidence="3 4">
    <name type="scientific">Pelobates cultripes</name>
    <name type="common">Western spadefoot toad</name>
    <dbReference type="NCBI Taxonomy" id="61616"/>
    <lineage>
        <taxon>Eukaryota</taxon>
        <taxon>Metazoa</taxon>
        <taxon>Chordata</taxon>
        <taxon>Craniata</taxon>
        <taxon>Vertebrata</taxon>
        <taxon>Euteleostomi</taxon>
        <taxon>Amphibia</taxon>
        <taxon>Batrachia</taxon>
        <taxon>Anura</taxon>
        <taxon>Pelobatoidea</taxon>
        <taxon>Pelobatidae</taxon>
        <taxon>Pelobates</taxon>
    </lineage>
</organism>
<feature type="transmembrane region" description="Helical" evidence="1">
    <location>
        <begin position="55"/>
        <end position="73"/>
    </location>
</feature>
<gene>
    <name evidence="3" type="ORF">PECUL_23A018148</name>
</gene>
<feature type="chain" id="PRO_5042184675" evidence="2">
    <location>
        <begin position="18"/>
        <end position="455"/>
    </location>
</feature>
<dbReference type="InterPro" id="IPR036188">
    <property type="entry name" value="FAD/NAD-bd_sf"/>
</dbReference>